<accession>A0A1G7KC85</accession>
<keyword evidence="5" id="KW-0812">Transmembrane</keyword>
<feature type="transmembrane region" description="Helical" evidence="5">
    <location>
        <begin position="132"/>
        <end position="156"/>
    </location>
</feature>
<evidence type="ECO:0000256" key="4">
    <source>
        <dbReference type="PROSITE-ProRule" id="PRU00433"/>
    </source>
</evidence>
<feature type="domain" description="Cytochrome c" evidence="6">
    <location>
        <begin position="335"/>
        <end position="415"/>
    </location>
</feature>
<protein>
    <submittedName>
        <fullName evidence="7">Cytochrome C oxidase, cbb3-type, subunit III</fullName>
    </submittedName>
</protein>
<feature type="transmembrane region" description="Helical" evidence="5">
    <location>
        <begin position="70"/>
        <end position="89"/>
    </location>
</feature>
<evidence type="ECO:0000256" key="5">
    <source>
        <dbReference type="SAM" id="Phobius"/>
    </source>
</evidence>
<feature type="transmembrane region" description="Helical" evidence="5">
    <location>
        <begin position="277"/>
        <end position="295"/>
    </location>
</feature>
<dbReference type="InterPro" id="IPR009056">
    <property type="entry name" value="Cyt_c-like_dom"/>
</dbReference>
<evidence type="ECO:0000313" key="8">
    <source>
        <dbReference type="Proteomes" id="UP000199355"/>
    </source>
</evidence>
<dbReference type="GO" id="GO:0009055">
    <property type="term" value="F:electron transfer activity"/>
    <property type="evidence" value="ECO:0007669"/>
    <property type="project" value="InterPro"/>
</dbReference>
<keyword evidence="2 4" id="KW-0479">Metal-binding</keyword>
<feature type="transmembrane region" description="Helical" evidence="5">
    <location>
        <begin position="20"/>
        <end position="49"/>
    </location>
</feature>
<evidence type="ECO:0000313" key="7">
    <source>
        <dbReference type="EMBL" id="SDF34736.1"/>
    </source>
</evidence>
<keyword evidence="3 4" id="KW-0408">Iron</keyword>
<keyword evidence="5" id="KW-0472">Membrane</keyword>
<keyword evidence="1 4" id="KW-0349">Heme</keyword>
<evidence type="ECO:0000259" key="6">
    <source>
        <dbReference type="PROSITE" id="PS51007"/>
    </source>
</evidence>
<dbReference type="Gene3D" id="1.10.760.10">
    <property type="entry name" value="Cytochrome c-like domain"/>
    <property type="match status" value="1"/>
</dbReference>
<dbReference type="RefSeq" id="WP_092153009.1">
    <property type="nucleotide sequence ID" value="NZ_FNBX01000004.1"/>
</dbReference>
<dbReference type="OrthoDB" id="9805440at2"/>
<feature type="transmembrane region" description="Helical" evidence="5">
    <location>
        <begin position="220"/>
        <end position="239"/>
    </location>
</feature>
<keyword evidence="5" id="KW-1133">Transmembrane helix</keyword>
<dbReference type="PROSITE" id="PS51007">
    <property type="entry name" value="CYTC"/>
    <property type="match status" value="1"/>
</dbReference>
<evidence type="ECO:0000256" key="3">
    <source>
        <dbReference type="ARBA" id="ARBA00023004"/>
    </source>
</evidence>
<evidence type="ECO:0000256" key="1">
    <source>
        <dbReference type="ARBA" id="ARBA00022617"/>
    </source>
</evidence>
<name>A0A1G7KC85_9BACT</name>
<dbReference type="GO" id="GO:0046872">
    <property type="term" value="F:metal ion binding"/>
    <property type="evidence" value="ECO:0007669"/>
    <property type="project" value="UniProtKB-KW"/>
</dbReference>
<dbReference type="GO" id="GO:0020037">
    <property type="term" value="F:heme binding"/>
    <property type="evidence" value="ECO:0007669"/>
    <property type="project" value="InterPro"/>
</dbReference>
<evidence type="ECO:0000256" key="2">
    <source>
        <dbReference type="ARBA" id="ARBA00022723"/>
    </source>
</evidence>
<dbReference type="Proteomes" id="UP000199355">
    <property type="component" value="Unassembled WGS sequence"/>
</dbReference>
<reference evidence="8" key="1">
    <citation type="submission" date="2016-10" db="EMBL/GenBank/DDBJ databases">
        <authorList>
            <person name="Varghese N."/>
            <person name="Submissions S."/>
        </authorList>
    </citation>
    <scope>NUCLEOTIDE SEQUENCE [LARGE SCALE GENOMIC DNA]</scope>
    <source>
        <strain evidence="8">KHC7</strain>
    </source>
</reference>
<dbReference type="STRING" id="571438.SAMN05192586_10446"/>
<gene>
    <name evidence="7" type="ORF">SAMN05192586_10446</name>
</gene>
<dbReference type="Pfam" id="PF13442">
    <property type="entry name" value="Cytochrome_CBB3"/>
    <property type="match status" value="1"/>
</dbReference>
<dbReference type="AlphaFoldDB" id="A0A1G7KC85"/>
<feature type="transmembrane region" description="Helical" evidence="5">
    <location>
        <begin position="101"/>
        <end position="120"/>
    </location>
</feature>
<proteinExistence type="predicted"/>
<feature type="transmembrane region" description="Helical" evidence="5">
    <location>
        <begin position="245"/>
        <end position="265"/>
    </location>
</feature>
<dbReference type="EMBL" id="FNBX01000004">
    <property type="protein sequence ID" value="SDF34736.1"/>
    <property type="molecule type" value="Genomic_DNA"/>
</dbReference>
<dbReference type="InterPro" id="IPR036909">
    <property type="entry name" value="Cyt_c-like_dom_sf"/>
</dbReference>
<organism evidence="7 8">
    <name type="scientific">Desulfovibrio legallii</name>
    <dbReference type="NCBI Taxonomy" id="571438"/>
    <lineage>
        <taxon>Bacteria</taxon>
        <taxon>Pseudomonadati</taxon>
        <taxon>Thermodesulfobacteriota</taxon>
        <taxon>Desulfovibrionia</taxon>
        <taxon>Desulfovibrionales</taxon>
        <taxon>Desulfovibrionaceae</taxon>
        <taxon>Desulfovibrio</taxon>
    </lineage>
</organism>
<sequence>MPRWNDLFLALPVPEGVLDALLFISFGLHLLFVLLMLGTAMLGLALFLHALLHDDAAQQPWNSHLVHSHLGLKSLAVVLGVAPLLVMQVRYSHAFFTTTGLFSYSWLAIIPLLILAFLLIDAFGHKLTSSAWLAVVCGILGVGALMTVPAVFTGALSLMERPHLWPVFAAAGFGPQAPPPLHWLLRYLHVLGAALVLGAGFHLFFSTRDKPRKALMLRRWLWWSLLAQMVLGLGLLLTVRKGWSGPVLTSLAVGLLAALGGLWVLRRTGRRTAPPALLALLPIVFAAMLTGRQLLQDAALAPAHAVAVAAREARAAELAPFSQKALENFSRKLRTVYDNGETIYDGACAPCHGLQGRGDGPEARFLRIPAADLAAIRADRDYAYALIRDGVPGSGMPYFRLYDREKLEGVLDTLERRFAMLSATPEPPHDITPQALTVWIEVCAVCHAANGSVTDFGKTLRPAPPDLRRLSVSHERALHVITEGYPGTVMQPYRHLPAPILDDLAVISGLFRIAPPQDKP</sequence>
<keyword evidence="8" id="KW-1185">Reference proteome</keyword>
<dbReference type="SUPFAM" id="SSF46626">
    <property type="entry name" value="Cytochrome c"/>
    <property type="match status" value="2"/>
</dbReference>
<feature type="transmembrane region" description="Helical" evidence="5">
    <location>
        <begin position="187"/>
        <end position="208"/>
    </location>
</feature>